<dbReference type="GO" id="GO:0022857">
    <property type="term" value="F:transmembrane transporter activity"/>
    <property type="evidence" value="ECO:0007669"/>
    <property type="project" value="InterPro"/>
</dbReference>
<dbReference type="GO" id="GO:0016020">
    <property type="term" value="C:membrane"/>
    <property type="evidence" value="ECO:0007669"/>
    <property type="project" value="InterPro"/>
</dbReference>
<dbReference type="GO" id="GO:0006811">
    <property type="term" value="P:monoatomic ion transport"/>
    <property type="evidence" value="ECO:0007669"/>
    <property type="project" value="InterPro"/>
</dbReference>
<name>A0A8J2JPW1_9HEXA</name>
<dbReference type="Pfam" id="PF03522">
    <property type="entry name" value="SLC12"/>
    <property type="match status" value="1"/>
</dbReference>
<feature type="domain" description="SLC12A transporter C-terminal" evidence="1">
    <location>
        <begin position="1"/>
        <end position="29"/>
    </location>
</feature>
<accession>A0A8J2JPW1</accession>
<gene>
    <name evidence="2" type="ORF">AFUS01_LOCUS12294</name>
</gene>
<evidence type="ECO:0000313" key="2">
    <source>
        <dbReference type="EMBL" id="CAG7723193.1"/>
    </source>
</evidence>
<dbReference type="Proteomes" id="UP000708208">
    <property type="component" value="Unassembled WGS sequence"/>
</dbReference>
<dbReference type="InterPro" id="IPR018491">
    <property type="entry name" value="SLC12_C"/>
</dbReference>
<comment type="caution">
    <text evidence="2">The sequence shown here is derived from an EMBL/GenBank/DDBJ whole genome shotgun (WGS) entry which is preliminary data.</text>
</comment>
<dbReference type="EMBL" id="CAJVCH010096405">
    <property type="protein sequence ID" value="CAG7723193.1"/>
    <property type="molecule type" value="Genomic_DNA"/>
</dbReference>
<sequence length="29" mass="3450">MRPNIVLMGFKSDWTQCDSEDVKAYFRVI</sequence>
<feature type="non-terminal residue" evidence="2">
    <location>
        <position position="29"/>
    </location>
</feature>
<evidence type="ECO:0000259" key="1">
    <source>
        <dbReference type="Pfam" id="PF03522"/>
    </source>
</evidence>
<dbReference type="AlphaFoldDB" id="A0A8J2JPW1"/>
<organism evidence="2 3">
    <name type="scientific">Allacma fusca</name>
    <dbReference type="NCBI Taxonomy" id="39272"/>
    <lineage>
        <taxon>Eukaryota</taxon>
        <taxon>Metazoa</taxon>
        <taxon>Ecdysozoa</taxon>
        <taxon>Arthropoda</taxon>
        <taxon>Hexapoda</taxon>
        <taxon>Collembola</taxon>
        <taxon>Symphypleona</taxon>
        <taxon>Sminthuridae</taxon>
        <taxon>Allacma</taxon>
    </lineage>
</organism>
<protein>
    <recommendedName>
        <fullName evidence="1">SLC12A transporter C-terminal domain-containing protein</fullName>
    </recommendedName>
</protein>
<evidence type="ECO:0000313" key="3">
    <source>
        <dbReference type="Proteomes" id="UP000708208"/>
    </source>
</evidence>
<reference evidence="2" key="1">
    <citation type="submission" date="2021-06" db="EMBL/GenBank/DDBJ databases">
        <authorList>
            <person name="Hodson N. C."/>
            <person name="Mongue J. A."/>
            <person name="Jaron S. K."/>
        </authorList>
    </citation>
    <scope>NUCLEOTIDE SEQUENCE</scope>
</reference>
<keyword evidence="3" id="KW-1185">Reference proteome</keyword>
<proteinExistence type="predicted"/>